<name>F5YP13_TREPZ</name>
<dbReference type="Proteomes" id="UP000009223">
    <property type="component" value="Chromosome"/>
</dbReference>
<accession>F5YP13</accession>
<dbReference type="KEGG" id="tpi:TREPR_3883"/>
<dbReference type="Pfam" id="PF05711">
    <property type="entry name" value="TylF"/>
    <property type="match status" value="1"/>
</dbReference>
<dbReference type="SUPFAM" id="SSF53335">
    <property type="entry name" value="S-adenosyl-L-methionine-dependent methyltransferases"/>
    <property type="match status" value="1"/>
</dbReference>
<dbReference type="Gene3D" id="3.40.50.150">
    <property type="entry name" value="Vaccinia Virus protein VP39"/>
    <property type="match status" value="1"/>
</dbReference>
<keyword evidence="1" id="KW-0489">Methyltransferase</keyword>
<dbReference type="STRING" id="545694.TREPR_3883"/>
<reference evidence="1 2" key="2">
    <citation type="journal article" date="2011" name="ISME J.">
        <title>RNA-seq reveals cooperative metabolic interactions between two termite-gut spirochete species in co-culture.</title>
        <authorList>
            <person name="Rosenthal A.Z."/>
            <person name="Matson E.G."/>
            <person name="Eldar A."/>
            <person name="Leadbetter J.R."/>
        </authorList>
    </citation>
    <scope>NUCLEOTIDE SEQUENCE [LARGE SCALE GENOMIC DNA]</scope>
    <source>
        <strain evidence="2">ATCC BAA-887 / DSM 12427 / ZAS-2</strain>
    </source>
</reference>
<evidence type="ECO:0000313" key="2">
    <source>
        <dbReference type="Proteomes" id="UP000009223"/>
    </source>
</evidence>
<dbReference type="InterPro" id="IPR008884">
    <property type="entry name" value="TylF_MeTrfase"/>
</dbReference>
<dbReference type="RefSeq" id="WP_015706459.1">
    <property type="nucleotide sequence ID" value="NC_015578.1"/>
</dbReference>
<dbReference type="HOGENOM" id="CLU_1969563_0_0_12"/>
<gene>
    <name evidence="1" type="ordered locus">TREPR_3883</name>
</gene>
<dbReference type="PANTHER" id="PTHR40036:SF1">
    <property type="entry name" value="MACROCIN O-METHYLTRANSFERASE"/>
    <property type="match status" value="1"/>
</dbReference>
<dbReference type="GO" id="GO:0032259">
    <property type="term" value="P:methylation"/>
    <property type="evidence" value="ECO:0007669"/>
    <property type="project" value="UniProtKB-KW"/>
</dbReference>
<keyword evidence="2" id="KW-1185">Reference proteome</keyword>
<dbReference type="EMBL" id="CP001843">
    <property type="protein sequence ID" value="AEF86480.1"/>
    <property type="molecule type" value="Genomic_DNA"/>
</dbReference>
<sequence>MAEDAKSNFSKNSKKLFSNTSVNTVLKRMRYKNNCIIKQGWFPETIKNIEATFAFVSIDCDLYEPIYNGLKYFFPRLNKGGYIFVHEYTSSIYKGSREAVKIFLSEEHTAHLFPLTDQGGTGIIKKS</sequence>
<protein>
    <submittedName>
        <fullName evidence="1">O-methyltransferase</fullName>
    </submittedName>
</protein>
<keyword evidence="1" id="KW-0808">Transferase</keyword>
<dbReference type="AlphaFoldDB" id="F5YP13"/>
<dbReference type="InterPro" id="IPR029063">
    <property type="entry name" value="SAM-dependent_MTases_sf"/>
</dbReference>
<evidence type="ECO:0000313" key="1">
    <source>
        <dbReference type="EMBL" id="AEF86480.1"/>
    </source>
</evidence>
<organism evidence="1 2">
    <name type="scientific">Treponema primitia (strain ATCC BAA-887 / DSM 12427 / ZAS-2)</name>
    <dbReference type="NCBI Taxonomy" id="545694"/>
    <lineage>
        <taxon>Bacteria</taxon>
        <taxon>Pseudomonadati</taxon>
        <taxon>Spirochaetota</taxon>
        <taxon>Spirochaetia</taxon>
        <taxon>Spirochaetales</taxon>
        <taxon>Treponemataceae</taxon>
        <taxon>Treponema</taxon>
    </lineage>
</organism>
<dbReference type="PANTHER" id="PTHR40036">
    <property type="entry name" value="MACROCIN O-METHYLTRANSFERASE"/>
    <property type="match status" value="1"/>
</dbReference>
<reference evidence="2" key="1">
    <citation type="submission" date="2009-12" db="EMBL/GenBank/DDBJ databases">
        <title>Complete sequence of Treponema primitia strain ZAS-2.</title>
        <authorList>
            <person name="Tetu S.G."/>
            <person name="Matson E."/>
            <person name="Ren Q."/>
            <person name="Seshadri R."/>
            <person name="Elbourne L."/>
            <person name="Hassan K.A."/>
            <person name="Durkin A."/>
            <person name="Radune D."/>
            <person name="Mohamoud Y."/>
            <person name="Shay R."/>
            <person name="Jin S."/>
            <person name="Zhang X."/>
            <person name="Lucey K."/>
            <person name="Ballor N.R."/>
            <person name="Ottesen E."/>
            <person name="Rosenthal R."/>
            <person name="Allen A."/>
            <person name="Leadbetter J.R."/>
            <person name="Paulsen I.T."/>
        </authorList>
    </citation>
    <scope>NUCLEOTIDE SEQUENCE [LARGE SCALE GENOMIC DNA]</scope>
    <source>
        <strain evidence="2">ATCC BAA-887 / DSM 12427 / ZAS-2</strain>
    </source>
</reference>
<dbReference type="GO" id="GO:0008168">
    <property type="term" value="F:methyltransferase activity"/>
    <property type="evidence" value="ECO:0007669"/>
    <property type="project" value="UniProtKB-KW"/>
</dbReference>
<proteinExistence type="predicted"/>